<dbReference type="EMBL" id="JAGSPB010000001">
    <property type="protein sequence ID" value="MBV7264659.1"/>
    <property type="molecule type" value="Genomic_DNA"/>
</dbReference>
<name>A0ABS6SI21_9SPHN</name>
<organism evidence="2 3">
    <name type="scientific">Erythrobacter ani</name>
    <dbReference type="NCBI Taxonomy" id="2827235"/>
    <lineage>
        <taxon>Bacteria</taxon>
        <taxon>Pseudomonadati</taxon>
        <taxon>Pseudomonadota</taxon>
        <taxon>Alphaproteobacteria</taxon>
        <taxon>Sphingomonadales</taxon>
        <taxon>Erythrobacteraceae</taxon>
        <taxon>Erythrobacter/Porphyrobacter group</taxon>
        <taxon>Erythrobacter</taxon>
    </lineage>
</organism>
<gene>
    <name evidence="2" type="ORF">KCG45_00535</name>
</gene>
<evidence type="ECO:0000313" key="3">
    <source>
        <dbReference type="Proteomes" id="UP000699975"/>
    </source>
</evidence>
<dbReference type="Proteomes" id="UP000699975">
    <property type="component" value="Unassembled WGS sequence"/>
</dbReference>
<dbReference type="RefSeq" id="WP_218315213.1">
    <property type="nucleotide sequence ID" value="NZ_JAGSPB010000001.1"/>
</dbReference>
<comment type="caution">
    <text evidence="2">The sequence shown here is derived from an EMBL/GenBank/DDBJ whole genome shotgun (WGS) entry which is preliminary data.</text>
</comment>
<keyword evidence="3" id="KW-1185">Reference proteome</keyword>
<dbReference type="InterPro" id="IPR048623">
    <property type="entry name" value="SDR-like_proteobact"/>
</dbReference>
<evidence type="ECO:0000259" key="1">
    <source>
        <dbReference type="Pfam" id="PF21777"/>
    </source>
</evidence>
<accession>A0ABS6SI21</accession>
<sequence length="104" mass="11034">MQEVLAIEILSAGGLSASAVFFADHLETARHKLSQPGVSALAIALPAATSEQDDWRRSLARDLAREYAPKRVNVIGGSGAGLRETLAYLRDAPGVTGQYIALDE</sequence>
<dbReference type="Pfam" id="PF21777">
    <property type="entry name" value="SDR-like"/>
    <property type="match status" value="1"/>
</dbReference>
<proteinExistence type="predicted"/>
<feature type="domain" description="Short chain dehydrogenase-like proteobacteria" evidence="1">
    <location>
        <begin position="6"/>
        <end position="101"/>
    </location>
</feature>
<protein>
    <recommendedName>
        <fullName evidence="1">Short chain dehydrogenase-like proteobacteria domain-containing protein</fullName>
    </recommendedName>
</protein>
<reference evidence="2 3" key="1">
    <citation type="submission" date="2021-04" db="EMBL/GenBank/DDBJ databases">
        <authorList>
            <person name="Pira H."/>
            <person name="Risdian C."/>
            <person name="Wink J."/>
        </authorList>
    </citation>
    <scope>NUCLEOTIDE SEQUENCE [LARGE SCALE GENOMIC DNA]</scope>
    <source>
        <strain evidence="2 3">WH131</strain>
    </source>
</reference>
<evidence type="ECO:0000313" key="2">
    <source>
        <dbReference type="EMBL" id="MBV7264659.1"/>
    </source>
</evidence>